<dbReference type="EMBL" id="SUMC01000001">
    <property type="protein sequence ID" value="TKA13290.1"/>
    <property type="molecule type" value="Genomic_DNA"/>
</dbReference>
<reference evidence="2 3" key="1">
    <citation type="submission" date="2019-04" db="EMBL/GenBank/DDBJ databases">
        <title>Streptomyces oryziradicis sp. nov., a novel actinomycete isolated from rhizosphere soil of rice (Oryza sativa L.).</title>
        <authorList>
            <person name="Li C."/>
        </authorList>
    </citation>
    <scope>NUCLEOTIDE SEQUENCE [LARGE SCALE GENOMIC DNA]</scope>
    <source>
        <strain evidence="2 3">NEAU-C40</strain>
    </source>
</reference>
<feature type="domain" description="HTH cro/C1-type" evidence="1">
    <location>
        <begin position="18"/>
        <end position="72"/>
    </location>
</feature>
<protein>
    <submittedName>
        <fullName evidence="2">Helix-turn-helix domain-containing protein</fullName>
    </submittedName>
</protein>
<sequence>MPPRSTPTARQQRLGAELRKLREHAGLTARVAAGLLGTDQQQISHIEAGRVGVSEERIRRLAVHYACDDAALVSALVAMATERMRGWWEDFRGVLSPGFLDLSEFEFHASCMRTIQITNIPGIMQTEAHARAVFAYAVPELTPHQLEARVAHRIQRRVVFERDSPPEFDALIHEAALRIRVGDEKIAREQFDHILESADRPEVSIRVIPFNASWFGGAGYSMLYMGGPVPELDTVQLDAAHDRTLLDAEAQIRRHRTLFRKVANSSLGMAASRDFIYRIAREL</sequence>
<accession>A0A4U0ST06</accession>
<dbReference type="Pfam" id="PF13560">
    <property type="entry name" value="HTH_31"/>
    <property type="match status" value="1"/>
</dbReference>
<comment type="caution">
    <text evidence="2">The sequence shown here is derived from an EMBL/GenBank/DDBJ whole genome shotgun (WGS) entry which is preliminary data.</text>
</comment>
<dbReference type="RefSeq" id="WP_136721450.1">
    <property type="nucleotide sequence ID" value="NZ_SUMC01000001.1"/>
</dbReference>
<dbReference type="SMART" id="SM00530">
    <property type="entry name" value="HTH_XRE"/>
    <property type="match status" value="1"/>
</dbReference>
<dbReference type="Gene3D" id="1.10.260.40">
    <property type="entry name" value="lambda repressor-like DNA-binding domains"/>
    <property type="match status" value="1"/>
</dbReference>
<proteinExistence type="predicted"/>
<dbReference type="InterPro" id="IPR010982">
    <property type="entry name" value="Lambda_DNA-bd_dom_sf"/>
</dbReference>
<evidence type="ECO:0000313" key="3">
    <source>
        <dbReference type="Proteomes" id="UP000305778"/>
    </source>
</evidence>
<dbReference type="InterPro" id="IPR001387">
    <property type="entry name" value="Cro/C1-type_HTH"/>
</dbReference>
<dbReference type="GO" id="GO:0003677">
    <property type="term" value="F:DNA binding"/>
    <property type="evidence" value="ECO:0007669"/>
    <property type="project" value="InterPro"/>
</dbReference>
<dbReference type="CDD" id="cd00093">
    <property type="entry name" value="HTH_XRE"/>
    <property type="match status" value="1"/>
</dbReference>
<dbReference type="InterPro" id="IPR043917">
    <property type="entry name" value="DUF5753"/>
</dbReference>
<gene>
    <name evidence="2" type="ORF">FCI23_00740</name>
</gene>
<dbReference type="PROSITE" id="PS50943">
    <property type="entry name" value="HTH_CROC1"/>
    <property type="match status" value="1"/>
</dbReference>
<dbReference type="Pfam" id="PF19054">
    <property type="entry name" value="DUF5753"/>
    <property type="match status" value="1"/>
</dbReference>
<evidence type="ECO:0000313" key="2">
    <source>
        <dbReference type="EMBL" id="TKA13290.1"/>
    </source>
</evidence>
<keyword evidence="3" id="KW-1185">Reference proteome</keyword>
<name>A0A4U0ST06_9ACTN</name>
<dbReference type="Proteomes" id="UP000305778">
    <property type="component" value="Unassembled WGS sequence"/>
</dbReference>
<evidence type="ECO:0000259" key="1">
    <source>
        <dbReference type="PROSITE" id="PS50943"/>
    </source>
</evidence>
<organism evidence="2 3">
    <name type="scientific">Actinacidiphila oryziradicis</name>
    <dbReference type="NCBI Taxonomy" id="2571141"/>
    <lineage>
        <taxon>Bacteria</taxon>
        <taxon>Bacillati</taxon>
        <taxon>Actinomycetota</taxon>
        <taxon>Actinomycetes</taxon>
        <taxon>Kitasatosporales</taxon>
        <taxon>Streptomycetaceae</taxon>
        <taxon>Actinacidiphila</taxon>
    </lineage>
</organism>
<dbReference type="SUPFAM" id="SSF47413">
    <property type="entry name" value="lambda repressor-like DNA-binding domains"/>
    <property type="match status" value="1"/>
</dbReference>
<dbReference type="OrthoDB" id="3462393at2"/>
<dbReference type="AlphaFoldDB" id="A0A4U0ST06"/>